<reference evidence="2 3" key="1">
    <citation type="submission" date="2023-10" db="EMBL/GenBank/DDBJ databases">
        <title>Genomes of two closely related lineages of the louse Polyplax serrata with different host specificities.</title>
        <authorList>
            <person name="Martinu J."/>
            <person name="Tarabai H."/>
            <person name="Stefka J."/>
            <person name="Hypsa V."/>
        </authorList>
    </citation>
    <scope>NUCLEOTIDE SEQUENCE [LARGE SCALE GENOMIC DNA]</scope>
    <source>
        <strain evidence="2">HR10_N</strain>
    </source>
</reference>
<protein>
    <recommendedName>
        <fullName evidence="4">Ig-like domain-containing protein</fullName>
    </recommendedName>
</protein>
<name>A0AAN8SB65_POLSC</name>
<feature type="compositionally biased region" description="Polar residues" evidence="1">
    <location>
        <begin position="24"/>
        <end position="39"/>
    </location>
</feature>
<gene>
    <name evidence="2" type="ORF">RUM43_004768</name>
</gene>
<evidence type="ECO:0000313" key="2">
    <source>
        <dbReference type="EMBL" id="KAK6643263.1"/>
    </source>
</evidence>
<feature type="region of interest" description="Disordered" evidence="1">
    <location>
        <begin position="1"/>
        <end position="42"/>
    </location>
</feature>
<dbReference type="AlphaFoldDB" id="A0AAN8SB65"/>
<dbReference type="InterPro" id="IPR013783">
    <property type="entry name" value="Ig-like_fold"/>
</dbReference>
<proteinExistence type="predicted"/>
<sequence>MHADRGEDVHGSDFDSTTEKPSWKNPQNTNQKSSTSNLNDPIFDNNLVTNVTVQLGETAFLRCRVKNLGERPHARTQVLCFELLSSTANYTLRRY</sequence>
<feature type="compositionally biased region" description="Basic and acidic residues" evidence="1">
    <location>
        <begin position="1"/>
        <end position="22"/>
    </location>
</feature>
<dbReference type="EMBL" id="JAWJWE010000002">
    <property type="protein sequence ID" value="KAK6643263.1"/>
    <property type="molecule type" value="Genomic_DNA"/>
</dbReference>
<comment type="caution">
    <text evidence="2">The sequence shown here is derived from an EMBL/GenBank/DDBJ whole genome shotgun (WGS) entry which is preliminary data.</text>
</comment>
<evidence type="ECO:0000313" key="3">
    <source>
        <dbReference type="Proteomes" id="UP001372834"/>
    </source>
</evidence>
<dbReference type="Proteomes" id="UP001372834">
    <property type="component" value="Unassembled WGS sequence"/>
</dbReference>
<organism evidence="2 3">
    <name type="scientific">Polyplax serrata</name>
    <name type="common">Common mouse louse</name>
    <dbReference type="NCBI Taxonomy" id="468196"/>
    <lineage>
        <taxon>Eukaryota</taxon>
        <taxon>Metazoa</taxon>
        <taxon>Ecdysozoa</taxon>
        <taxon>Arthropoda</taxon>
        <taxon>Hexapoda</taxon>
        <taxon>Insecta</taxon>
        <taxon>Pterygota</taxon>
        <taxon>Neoptera</taxon>
        <taxon>Paraneoptera</taxon>
        <taxon>Psocodea</taxon>
        <taxon>Troctomorpha</taxon>
        <taxon>Phthiraptera</taxon>
        <taxon>Anoplura</taxon>
        <taxon>Polyplacidae</taxon>
        <taxon>Polyplax</taxon>
    </lineage>
</organism>
<evidence type="ECO:0000256" key="1">
    <source>
        <dbReference type="SAM" id="MobiDB-lite"/>
    </source>
</evidence>
<dbReference type="Gene3D" id="2.60.40.10">
    <property type="entry name" value="Immunoglobulins"/>
    <property type="match status" value="1"/>
</dbReference>
<evidence type="ECO:0008006" key="4">
    <source>
        <dbReference type="Google" id="ProtNLM"/>
    </source>
</evidence>
<accession>A0AAN8SB65</accession>